<keyword evidence="3" id="KW-1185">Reference proteome</keyword>
<reference evidence="2 3" key="1">
    <citation type="journal article" date="2011" name="Int. J. Syst. Evol. Microbiol.">
        <title>Allobacillus halotolerans gen. nov., sp. nov. isolated from shrimp paste.</title>
        <authorList>
            <person name="Sheu S.Y."/>
            <person name="Arun A.B."/>
            <person name="Jiang S.R."/>
            <person name="Young C.C."/>
            <person name="Chen W.M."/>
        </authorList>
    </citation>
    <scope>NUCLEOTIDE SEQUENCE [LARGE SCALE GENOMIC DNA]</scope>
    <source>
        <strain evidence="2 3">LMG 24826</strain>
    </source>
</reference>
<sequence length="174" mass="18421">MMTASVIFYLILALIGGAIGYITRLPVGVVLGSMFAVGLAKYFDILHLERTVSISFVIQVLLGAMLGLSLIKINKQQLITLGKSLAVVVVIVVIFTGVAGATLGWMTGTNPVLATLAASPGAIVEVATLAQELDLDAPTVVLVHLVRVVVIMSLFPILLKQAMRLRKREGDLNG</sequence>
<evidence type="ECO:0000256" key="1">
    <source>
        <dbReference type="SAM" id="Phobius"/>
    </source>
</evidence>
<dbReference type="PANTHER" id="PTHR38457:SF1">
    <property type="entry name" value="REGULATOR ABRB-RELATED"/>
    <property type="match status" value="1"/>
</dbReference>
<dbReference type="RefSeq" id="WP_144161746.1">
    <property type="nucleotide sequence ID" value="NZ_CAUPKR010000009.1"/>
</dbReference>
<feature type="transmembrane region" description="Helical" evidence="1">
    <location>
        <begin position="85"/>
        <end position="106"/>
    </location>
</feature>
<feature type="transmembrane region" description="Helical" evidence="1">
    <location>
        <begin position="141"/>
        <end position="159"/>
    </location>
</feature>
<proteinExistence type="predicted"/>
<dbReference type="Proteomes" id="UP000812672">
    <property type="component" value="Unassembled WGS sequence"/>
</dbReference>
<dbReference type="InterPro" id="IPR007820">
    <property type="entry name" value="AbrB_fam"/>
</dbReference>
<accession>A0ABS6GPE6</accession>
<keyword evidence="1" id="KW-1133">Transmembrane helix</keyword>
<gene>
    <name evidence="2" type="ORF">KQ486_08200</name>
</gene>
<name>A0ABS6GPE6_9BACI</name>
<dbReference type="PANTHER" id="PTHR38457">
    <property type="entry name" value="REGULATOR ABRB-RELATED"/>
    <property type="match status" value="1"/>
</dbReference>
<feature type="transmembrane region" description="Helical" evidence="1">
    <location>
        <begin position="52"/>
        <end position="73"/>
    </location>
</feature>
<evidence type="ECO:0000313" key="2">
    <source>
        <dbReference type="EMBL" id="MBU6080999.1"/>
    </source>
</evidence>
<protein>
    <submittedName>
        <fullName evidence="2">AbrB family transcriptional regulator</fullName>
    </submittedName>
</protein>
<keyword evidence="1" id="KW-0472">Membrane</keyword>
<organism evidence="2 3">
    <name type="scientific">Allobacillus halotolerans</name>
    <dbReference type="NCBI Taxonomy" id="570278"/>
    <lineage>
        <taxon>Bacteria</taxon>
        <taxon>Bacillati</taxon>
        <taxon>Bacillota</taxon>
        <taxon>Bacilli</taxon>
        <taxon>Bacillales</taxon>
        <taxon>Bacillaceae</taxon>
        <taxon>Allobacillus</taxon>
    </lineage>
</organism>
<evidence type="ECO:0000313" key="3">
    <source>
        <dbReference type="Proteomes" id="UP000812672"/>
    </source>
</evidence>
<dbReference type="Pfam" id="PF05145">
    <property type="entry name" value="AbrB"/>
    <property type="match status" value="1"/>
</dbReference>
<keyword evidence="1" id="KW-0812">Transmembrane</keyword>
<comment type="caution">
    <text evidence="2">The sequence shown here is derived from an EMBL/GenBank/DDBJ whole genome shotgun (WGS) entry which is preliminary data.</text>
</comment>
<dbReference type="EMBL" id="JAHLZF010000010">
    <property type="protein sequence ID" value="MBU6080999.1"/>
    <property type="molecule type" value="Genomic_DNA"/>
</dbReference>